<dbReference type="GO" id="GO:0005829">
    <property type="term" value="C:cytosol"/>
    <property type="evidence" value="ECO:0007669"/>
    <property type="project" value="GOC"/>
</dbReference>
<evidence type="ECO:0000256" key="6">
    <source>
        <dbReference type="ARBA" id="ARBA00046326"/>
    </source>
</evidence>
<dbReference type="GO" id="GO:0005802">
    <property type="term" value="C:trans-Golgi network"/>
    <property type="evidence" value="ECO:0007669"/>
    <property type="project" value="TreeGrafter"/>
</dbReference>
<evidence type="ECO:0000259" key="8">
    <source>
        <dbReference type="Pfam" id="PF24597"/>
    </source>
</evidence>
<dbReference type="Proteomes" id="UP000799421">
    <property type="component" value="Unassembled WGS sequence"/>
</dbReference>
<sequence length="1608" mass="178653">MNPALPSGVHQKALEVYSYIFSTFGAHHLSLHLTDYLPGLASVLSFASLSVRPALYALFEHHIVRLPAKTLRPALKSLILGLSPAIEEESGEDFDRAFAILQKLEDEFAQPDPAEPRNGYFWQCLFLCVITSPSRRPGMLNYMSRRLPNFTTDSLSDEAYVVICPEPGLLVRAFVAGLSDDQVLAQREFLNLLVTHLPLNSPVLREKIDQEDLDRLVAATVQVLLRRDMSLNRRLWSWFVGPSKEESGSQEDAPQREYFRKYGEGSLRRVMLSLLDEHPNNAAQVARPLRICLSLMDRWEIGGSILTEVFPPALESVYTFGQTASASEVKEVMRSASLFFDGVEAGLVWTNFCNYVRKAFEERSGKNLRLVNWALGTFNVSDEEMVLIHAPLTLSLIFDLLNRQSTPTGILTTLALEIADKLSQLIPERALKGDGSEEVEEDNSSIIARFYRELPQSAGKVSLPMGRSTLAATLLHQVTSLVRRTIKDKQSSTFCELVPVMDNLLSITRDVGPIPTLPMEIQGWITECPVSFSVLNAILSLTTEYNSAGRITANELFQLQPLLTAQLWAHLSPSRPKYHVEAVRALWQLNKLAGDDNKLQALLITQMRSGTKCQTEKSPLDDEAVRRFAILWNHSMPAQVVATKNGGATLTRRSSAATAMADAAKFERRRQILAEPLSWIVDVLGATPSVAAETARDWLAALPTLRYVFEIIFERLEIILKEDEERVEDPKTRLRVVRDKQRGLVYVLGQLEGLLRDGGDWTWNSLSNAKSESEGARYIAQVCSQMVSRQTSTELDRRCLNVLRILMTSPVSNQFREMALDSVLMDRLLGCVANDEDDLQGLILDMIPDAINLRLVEKKASNTPSLMTTQAPPPPQLLKCLRMGFTSKSGRRHMAHWLRFLSSMLPTFSNAIFASLLPLVECLCGELDAVFSELVRMTEQEDVHEWSPDAVCLGLLEALEMVLARAHDCLAQEQIAEEATQSPVPNRGLFGTMTSGVFKSEGPPSKTAQANSRLTVVLAFHDSIQTCLKIWGWSNEHDHGSSATTTYYSLRLRHKARHLLEQMFMVEPLESLEVVISLLSNKVSTALDLLHVMQGSRPKNVVPTILNALCGRIDTQSGRQMSVDMTAADIAVFLLQYVNSLEDDALDEIWTDCIAFLRDVLANPLPYRQALPPLLSLVQCLSQKSLHTNFSEQRRMRRELIDIFQRLLAASLTTVPGIPTPDHDERTKASNLISVLTDAVRELDTIVETPERIITATNNITNSIITPLIHSKSFPTNLTPEILTLLHEISRKSPTSKSWKREVHDAIHDARIFSSPLTPWLPIIHQWMFRDPDRLTEQLSRLTPPSTAGSLFGVNANATRLDSDRKTQLTLRRITLILLSSPKDTHLSHLKPLLEKIADLSSATESSFPSSTIKAEVLILSRAATLSFSPPNLSALWPLIDDLLDDALTAVLPSGGSGWTNNGILQACKLLDQLVSLAPDEFLLRQWLFIADSTDAVYRSTEGDGPLAEQIAGVLAGAEEGAEGDDVLGVEDGLKVGTRGGLRLEGLRLDGNDIRALPRGEFARVVVRPFVRSLAMGVYEDTFALRNGEEGTCREGVVRDLGDGSSIV</sequence>
<evidence type="ECO:0000256" key="3">
    <source>
        <dbReference type="ARBA" id="ARBA00022927"/>
    </source>
</evidence>
<dbReference type="PANTHER" id="PTHR14042:SF24">
    <property type="entry name" value="PROTEIN DOPEY-1 HOMOLOG"/>
    <property type="match status" value="1"/>
</dbReference>
<dbReference type="InterPro" id="IPR016024">
    <property type="entry name" value="ARM-type_fold"/>
</dbReference>
<gene>
    <name evidence="10" type="ORF">K470DRAFT_254491</name>
</gene>
<dbReference type="GO" id="GO:0015031">
    <property type="term" value="P:protein transport"/>
    <property type="evidence" value="ECO:0007669"/>
    <property type="project" value="UniProtKB-KW"/>
</dbReference>
<feature type="domain" description="DOP1 N-terminal" evidence="7">
    <location>
        <begin position="1"/>
        <end position="243"/>
    </location>
</feature>
<evidence type="ECO:0000259" key="9">
    <source>
        <dbReference type="Pfam" id="PF24598"/>
    </source>
</evidence>
<keyword evidence="3" id="KW-0653">Protein transport</keyword>
<evidence type="ECO:0000256" key="4">
    <source>
        <dbReference type="ARBA" id="ARBA00023034"/>
    </source>
</evidence>
<dbReference type="Pfam" id="PF24597">
    <property type="entry name" value="TPR_DOP1_M"/>
    <property type="match status" value="1"/>
</dbReference>
<evidence type="ECO:0000259" key="7">
    <source>
        <dbReference type="Pfam" id="PF04118"/>
    </source>
</evidence>
<feature type="domain" description="DOP1-like C-terminal" evidence="9">
    <location>
        <begin position="1133"/>
        <end position="1583"/>
    </location>
</feature>
<evidence type="ECO:0000256" key="5">
    <source>
        <dbReference type="ARBA" id="ARBA00023136"/>
    </source>
</evidence>
<comment type="subcellular location">
    <subcellularLocation>
        <location evidence="1">Golgi apparatus membrane</location>
        <topology evidence="1">Peripheral membrane protein</topology>
    </subcellularLocation>
</comment>
<dbReference type="EMBL" id="MU005958">
    <property type="protein sequence ID" value="KAF2864163.1"/>
    <property type="molecule type" value="Genomic_DNA"/>
</dbReference>
<dbReference type="PANTHER" id="PTHR14042">
    <property type="entry name" value="DOPEY-RELATED"/>
    <property type="match status" value="1"/>
</dbReference>
<feature type="domain" description="DOP1-like middle TPR" evidence="8">
    <location>
        <begin position="258"/>
        <end position="443"/>
    </location>
</feature>
<dbReference type="GO" id="GO:0005768">
    <property type="term" value="C:endosome"/>
    <property type="evidence" value="ECO:0007669"/>
    <property type="project" value="TreeGrafter"/>
</dbReference>
<dbReference type="InterPro" id="IPR040314">
    <property type="entry name" value="DOP1"/>
</dbReference>
<evidence type="ECO:0000313" key="11">
    <source>
        <dbReference type="Proteomes" id="UP000799421"/>
    </source>
</evidence>
<keyword evidence="2" id="KW-0813">Transport</keyword>
<comment type="similarity">
    <text evidence="6">Belongs to the DOP1 family.</text>
</comment>
<reference evidence="10" key="1">
    <citation type="journal article" date="2020" name="Stud. Mycol.">
        <title>101 Dothideomycetes genomes: a test case for predicting lifestyles and emergence of pathogens.</title>
        <authorList>
            <person name="Haridas S."/>
            <person name="Albert R."/>
            <person name="Binder M."/>
            <person name="Bloem J."/>
            <person name="Labutti K."/>
            <person name="Salamov A."/>
            <person name="Andreopoulos B."/>
            <person name="Baker S."/>
            <person name="Barry K."/>
            <person name="Bills G."/>
            <person name="Bluhm B."/>
            <person name="Cannon C."/>
            <person name="Castanera R."/>
            <person name="Culley D."/>
            <person name="Daum C."/>
            <person name="Ezra D."/>
            <person name="Gonzalez J."/>
            <person name="Henrissat B."/>
            <person name="Kuo A."/>
            <person name="Liang C."/>
            <person name="Lipzen A."/>
            <person name="Lutzoni F."/>
            <person name="Magnuson J."/>
            <person name="Mondo S."/>
            <person name="Nolan M."/>
            <person name="Ohm R."/>
            <person name="Pangilinan J."/>
            <person name="Park H.-J."/>
            <person name="Ramirez L."/>
            <person name="Alfaro M."/>
            <person name="Sun H."/>
            <person name="Tritt A."/>
            <person name="Yoshinaga Y."/>
            <person name="Zwiers L.-H."/>
            <person name="Turgeon B."/>
            <person name="Goodwin S."/>
            <person name="Spatafora J."/>
            <person name="Crous P."/>
            <person name="Grigoriev I."/>
        </authorList>
    </citation>
    <scope>NUCLEOTIDE SEQUENCE</scope>
    <source>
        <strain evidence="10">CBS 480.64</strain>
    </source>
</reference>
<dbReference type="Pfam" id="PF24598">
    <property type="entry name" value="DOP1_C"/>
    <property type="match status" value="1"/>
</dbReference>
<evidence type="ECO:0000256" key="2">
    <source>
        <dbReference type="ARBA" id="ARBA00022448"/>
    </source>
</evidence>
<keyword evidence="11" id="KW-1185">Reference proteome</keyword>
<keyword evidence="5" id="KW-0472">Membrane</keyword>
<name>A0A6A7C9U3_9PEZI</name>
<dbReference type="InterPro" id="IPR056458">
    <property type="entry name" value="TPR_DOP1_M"/>
</dbReference>
<organism evidence="10 11">
    <name type="scientific">Piedraia hortae CBS 480.64</name>
    <dbReference type="NCBI Taxonomy" id="1314780"/>
    <lineage>
        <taxon>Eukaryota</taxon>
        <taxon>Fungi</taxon>
        <taxon>Dikarya</taxon>
        <taxon>Ascomycota</taxon>
        <taxon>Pezizomycotina</taxon>
        <taxon>Dothideomycetes</taxon>
        <taxon>Dothideomycetidae</taxon>
        <taxon>Capnodiales</taxon>
        <taxon>Piedraiaceae</taxon>
        <taxon>Piedraia</taxon>
    </lineage>
</organism>
<keyword evidence="4" id="KW-0333">Golgi apparatus</keyword>
<accession>A0A6A7C9U3</accession>
<evidence type="ECO:0000256" key="1">
    <source>
        <dbReference type="ARBA" id="ARBA00004395"/>
    </source>
</evidence>
<protein>
    <submittedName>
        <fullName evidence="10">Uncharacterized protein</fullName>
    </submittedName>
</protein>
<dbReference type="GO" id="GO:0006895">
    <property type="term" value="P:Golgi to endosome transport"/>
    <property type="evidence" value="ECO:0007669"/>
    <property type="project" value="InterPro"/>
</dbReference>
<evidence type="ECO:0000313" key="10">
    <source>
        <dbReference type="EMBL" id="KAF2864163.1"/>
    </source>
</evidence>
<dbReference type="InterPro" id="IPR056457">
    <property type="entry name" value="DOP1_C"/>
</dbReference>
<dbReference type="Pfam" id="PF04118">
    <property type="entry name" value="Dopey_N"/>
    <property type="match status" value="1"/>
</dbReference>
<dbReference type="InterPro" id="IPR007249">
    <property type="entry name" value="DOP1_N"/>
</dbReference>
<dbReference type="OrthoDB" id="297643at2759"/>
<dbReference type="SUPFAM" id="SSF48371">
    <property type="entry name" value="ARM repeat"/>
    <property type="match status" value="1"/>
</dbReference>
<dbReference type="GO" id="GO:0000139">
    <property type="term" value="C:Golgi membrane"/>
    <property type="evidence" value="ECO:0007669"/>
    <property type="project" value="UniProtKB-SubCell"/>
</dbReference>
<proteinExistence type="inferred from homology"/>